<evidence type="ECO:0000256" key="5">
    <source>
        <dbReference type="ARBA" id="ARBA00020998"/>
    </source>
</evidence>
<keyword evidence="6 16" id="KW-0963">Cytoplasm</keyword>
<evidence type="ECO:0000313" key="21">
    <source>
        <dbReference type="Proteomes" id="UP000527315"/>
    </source>
</evidence>
<comment type="function">
    <text evidence="15 16">Catalyzes the condensation of ATP and 5-phosphoribose 1-diphosphate to form N'-(5'-phosphoribosyl)-ATP (PR-ATP). Has a crucial role in the pathway because the rate of histidine biosynthesis seems to be controlled primarily by regulation of HisG enzymatic activity.</text>
</comment>
<comment type="similarity">
    <text evidence="16">Belongs to the ATP phosphoribosyltransferase family. Long subfamily.</text>
</comment>
<evidence type="ECO:0000256" key="14">
    <source>
        <dbReference type="ARBA" id="ARBA00023102"/>
    </source>
</evidence>
<comment type="caution">
    <text evidence="19">The sequence shown here is derived from an EMBL/GenBank/DDBJ whole genome shotgun (WGS) entry which is preliminary data.</text>
</comment>
<evidence type="ECO:0000256" key="4">
    <source>
        <dbReference type="ARBA" id="ARBA00011946"/>
    </source>
</evidence>
<keyword evidence="12 16" id="KW-0067">ATP-binding</keyword>
<evidence type="ECO:0000256" key="13">
    <source>
        <dbReference type="ARBA" id="ARBA00022842"/>
    </source>
</evidence>
<name>A0A7J4JXM1_9ARCH</name>
<dbReference type="InterPro" id="IPR015867">
    <property type="entry name" value="N-reg_PII/ATP_PRibTrfase_C"/>
</dbReference>
<comment type="catalytic activity">
    <reaction evidence="1 16">
        <text>1-(5-phospho-beta-D-ribosyl)-ATP + diphosphate = 5-phospho-alpha-D-ribose 1-diphosphate + ATP</text>
        <dbReference type="Rhea" id="RHEA:18473"/>
        <dbReference type="ChEBI" id="CHEBI:30616"/>
        <dbReference type="ChEBI" id="CHEBI:33019"/>
        <dbReference type="ChEBI" id="CHEBI:58017"/>
        <dbReference type="ChEBI" id="CHEBI:73183"/>
        <dbReference type="EC" id="2.4.2.17"/>
    </reaction>
</comment>
<evidence type="ECO:0000313" key="19">
    <source>
        <dbReference type="EMBL" id="HIH21429.1"/>
    </source>
</evidence>
<dbReference type="HAMAP" id="MF_00079">
    <property type="entry name" value="HisG_Long"/>
    <property type="match status" value="1"/>
</dbReference>
<accession>A0A7J4JXM1</accession>
<keyword evidence="13 16" id="KW-0460">Magnesium</keyword>
<dbReference type="SUPFAM" id="SSF54913">
    <property type="entry name" value="GlnB-like"/>
    <property type="match status" value="1"/>
</dbReference>
<comment type="activity regulation">
    <text evidence="16">Feedback inhibited by histidine.</text>
</comment>
<dbReference type="EC" id="2.4.2.17" evidence="4 16"/>
<dbReference type="Pfam" id="PF01634">
    <property type="entry name" value="HisG"/>
    <property type="match status" value="1"/>
</dbReference>
<dbReference type="NCBIfam" id="TIGR00070">
    <property type="entry name" value="hisG"/>
    <property type="match status" value="1"/>
</dbReference>
<dbReference type="Proteomes" id="UP000590964">
    <property type="component" value="Unassembled WGS sequence"/>
</dbReference>
<dbReference type="SUPFAM" id="SSF53850">
    <property type="entry name" value="Periplasmic binding protein-like II"/>
    <property type="match status" value="1"/>
</dbReference>
<comment type="cofactor">
    <cofactor evidence="16">
        <name>Mg(2+)</name>
        <dbReference type="ChEBI" id="CHEBI:18420"/>
    </cofactor>
</comment>
<keyword evidence="9 16" id="KW-0808">Transferase</keyword>
<dbReference type="InterPro" id="IPR001348">
    <property type="entry name" value="ATP_PRibTrfase_HisG"/>
</dbReference>
<comment type="subcellular location">
    <subcellularLocation>
        <location evidence="2 16">Cytoplasm</location>
    </subcellularLocation>
</comment>
<proteinExistence type="inferred from homology"/>
<dbReference type="InterPro" id="IPR011322">
    <property type="entry name" value="N-reg_PII-like_a/b"/>
</dbReference>
<dbReference type="Proteomes" id="UP000527315">
    <property type="component" value="Unassembled WGS sequence"/>
</dbReference>
<dbReference type="EMBL" id="DUFJ01000047">
    <property type="protein sequence ID" value="HIH32964.1"/>
    <property type="molecule type" value="Genomic_DNA"/>
</dbReference>
<dbReference type="Gene3D" id="3.40.190.10">
    <property type="entry name" value="Periplasmic binding protein-like II"/>
    <property type="match status" value="2"/>
</dbReference>
<reference evidence="19 21" key="1">
    <citation type="journal article" date="2020" name="bioRxiv">
        <title>A rank-normalized archaeal taxonomy based on genome phylogeny resolves widespread incomplete and uneven classifications.</title>
        <authorList>
            <person name="Rinke C."/>
            <person name="Chuvochina M."/>
            <person name="Mussig A.J."/>
            <person name="Chaumeil P.-A."/>
            <person name="Waite D.W."/>
            <person name="Whitman W.B."/>
            <person name="Parks D.H."/>
            <person name="Hugenholtz P."/>
        </authorList>
    </citation>
    <scope>NUCLEOTIDE SEQUENCE</scope>
    <source>
        <strain evidence="19">UBA10191</strain>
    </source>
</reference>
<dbReference type="Pfam" id="PF08029">
    <property type="entry name" value="HisG_C"/>
    <property type="match status" value="1"/>
</dbReference>
<dbReference type="PANTHER" id="PTHR21403">
    <property type="entry name" value="ATP PHOSPHORIBOSYLTRANSFERASE ATP-PRTASE"/>
    <property type="match status" value="1"/>
</dbReference>
<dbReference type="GO" id="GO:0000287">
    <property type="term" value="F:magnesium ion binding"/>
    <property type="evidence" value="ECO:0007669"/>
    <property type="project" value="UniProtKB-UniRule"/>
</dbReference>
<keyword evidence="11 16" id="KW-0547">Nucleotide-binding</keyword>
<dbReference type="AlphaFoldDB" id="A0A7J4JXM1"/>
<evidence type="ECO:0000259" key="17">
    <source>
        <dbReference type="Pfam" id="PF01634"/>
    </source>
</evidence>
<evidence type="ECO:0000256" key="2">
    <source>
        <dbReference type="ARBA" id="ARBA00004496"/>
    </source>
</evidence>
<dbReference type="InterPro" id="IPR020621">
    <property type="entry name" value="ATP-PRT_HisG_long"/>
</dbReference>
<evidence type="ECO:0000256" key="8">
    <source>
        <dbReference type="ARBA" id="ARBA00022676"/>
    </source>
</evidence>
<dbReference type="UniPathway" id="UPA00031">
    <property type="reaction ID" value="UER00006"/>
</dbReference>
<dbReference type="NCBIfam" id="TIGR03455">
    <property type="entry name" value="HisG_C-term"/>
    <property type="match status" value="1"/>
</dbReference>
<keyword evidence="8 16" id="KW-0328">Glycosyltransferase</keyword>
<dbReference type="InterPro" id="IPR013820">
    <property type="entry name" value="ATP_PRibTrfase_cat"/>
</dbReference>
<dbReference type="Gene3D" id="3.30.70.120">
    <property type="match status" value="1"/>
</dbReference>
<evidence type="ECO:0000256" key="16">
    <source>
        <dbReference type="HAMAP-Rule" id="MF_00079"/>
    </source>
</evidence>
<evidence type="ECO:0000256" key="1">
    <source>
        <dbReference type="ARBA" id="ARBA00000915"/>
    </source>
</evidence>
<dbReference type="EMBL" id="DUFW01000029">
    <property type="protein sequence ID" value="HIH21429.1"/>
    <property type="molecule type" value="Genomic_DNA"/>
</dbReference>
<evidence type="ECO:0000256" key="3">
    <source>
        <dbReference type="ARBA" id="ARBA00004667"/>
    </source>
</evidence>
<evidence type="ECO:0000256" key="7">
    <source>
        <dbReference type="ARBA" id="ARBA00022605"/>
    </source>
</evidence>
<evidence type="ECO:0000256" key="11">
    <source>
        <dbReference type="ARBA" id="ARBA00022741"/>
    </source>
</evidence>
<evidence type="ECO:0000256" key="9">
    <source>
        <dbReference type="ARBA" id="ARBA00022679"/>
    </source>
</evidence>
<dbReference type="GO" id="GO:0005524">
    <property type="term" value="F:ATP binding"/>
    <property type="evidence" value="ECO:0007669"/>
    <property type="project" value="UniProtKB-KW"/>
</dbReference>
<keyword evidence="10 16" id="KW-0479">Metal-binding</keyword>
<organism evidence="19 22">
    <name type="scientific">Candidatus Iainarchaeum sp</name>
    <dbReference type="NCBI Taxonomy" id="3101447"/>
    <lineage>
        <taxon>Archaea</taxon>
        <taxon>Candidatus Iainarchaeota</taxon>
        <taxon>Candidatus Iainarchaeia</taxon>
        <taxon>Candidatus Iainarchaeales</taxon>
        <taxon>Candidatus Iainarchaeaceae</taxon>
        <taxon>Candidatus Iainarchaeum</taxon>
    </lineage>
</organism>
<evidence type="ECO:0000256" key="10">
    <source>
        <dbReference type="ARBA" id="ARBA00022723"/>
    </source>
</evidence>
<dbReference type="GO" id="GO:0005737">
    <property type="term" value="C:cytoplasm"/>
    <property type="evidence" value="ECO:0007669"/>
    <property type="project" value="UniProtKB-SubCell"/>
</dbReference>
<gene>
    <name evidence="16" type="primary">hisG</name>
    <name evidence="19" type="ORF">HA222_02050</name>
    <name evidence="20" type="ORF">HA227_01800</name>
</gene>
<dbReference type="GO" id="GO:0000105">
    <property type="term" value="P:L-histidine biosynthetic process"/>
    <property type="evidence" value="ECO:0007669"/>
    <property type="project" value="UniProtKB-UniRule"/>
</dbReference>
<feature type="domain" description="ATP phosphoribosyltransferase catalytic" evidence="17">
    <location>
        <begin position="49"/>
        <end position="208"/>
    </location>
</feature>
<feature type="domain" description="Histidine biosynthesis HisG C-terminal" evidence="18">
    <location>
        <begin position="214"/>
        <end position="284"/>
    </location>
</feature>
<keyword evidence="7 16" id="KW-0028">Amino-acid biosynthesis</keyword>
<dbReference type="InterPro" id="IPR013115">
    <property type="entry name" value="HisG_C"/>
</dbReference>
<evidence type="ECO:0000259" key="18">
    <source>
        <dbReference type="Pfam" id="PF08029"/>
    </source>
</evidence>
<dbReference type="GO" id="GO:0003879">
    <property type="term" value="F:ATP phosphoribosyltransferase activity"/>
    <property type="evidence" value="ECO:0007669"/>
    <property type="project" value="UniProtKB-UniRule"/>
</dbReference>
<evidence type="ECO:0000256" key="6">
    <source>
        <dbReference type="ARBA" id="ARBA00022490"/>
    </source>
</evidence>
<sequence length="290" mass="32142">MKLRIGIPKGSLQNSTVELFKRAGFNINVNERNYYPSIDDAEIECVLIRAQEIAPYVQKGAIDCGITGKDWIEETGSKVVEVSELVYAKQGLGKAKWVVAVPEASSINSIKELEGKRIATELVSLTRKFFEKNKVKVDVEFSWGATEIKVPMLADAIVEITETGASLKANKLKVIDTVMETTTRLIANPEAFKDSWKKQKISEIALLLESALEAQKRVGVMMNVPDSKKEKVLEVLKDKNPTISTLKQGGIDVFVVLEKDKEKSLIPKLIEAGAEGVVEFEISKYIKGEK</sequence>
<evidence type="ECO:0000313" key="20">
    <source>
        <dbReference type="EMBL" id="HIH32964.1"/>
    </source>
</evidence>
<evidence type="ECO:0000256" key="12">
    <source>
        <dbReference type="ARBA" id="ARBA00022840"/>
    </source>
</evidence>
<comment type="pathway">
    <text evidence="3 16">Amino-acid biosynthesis; L-histidine biosynthesis; L-histidine from 5-phospho-alpha-D-ribose 1-diphosphate: step 1/9.</text>
</comment>
<dbReference type="PANTHER" id="PTHR21403:SF10">
    <property type="entry name" value="ATP PHOSPHORIBOSYLTRANSFERASE"/>
    <property type="match status" value="1"/>
</dbReference>
<evidence type="ECO:0000313" key="22">
    <source>
        <dbReference type="Proteomes" id="UP000590964"/>
    </source>
</evidence>
<keyword evidence="14 16" id="KW-0368">Histidine biosynthesis</keyword>
<protein>
    <recommendedName>
        <fullName evidence="5 16">ATP phosphoribosyltransferase</fullName>
        <shortName evidence="16">ATP-PRT</shortName>
        <shortName evidence="16">ATP-PRTase</shortName>
        <ecNumber evidence="4 16">2.4.2.17</ecNumber>
    </recommendedName>
</protein>
<dbReference type="CDD" id="cd13593">
    <property type="entry name" value="PBP2_HisGL3"/>
    <property type="match status" value="1"/>
</dbReference>
<evidence type="ECO:0000256" key="15">
    <source>
        <dbReference type="ARBA" id="ARBA00024861"/>
    </source>
</evidence>